<name>A0A5J6V4J1_9MICO</name>
<proteinExistence type="predicted"/>
<dbReference type="OrthoDB" id="3579456at2"/>
<dbReference type="EMBL" id="CP044427">
    <property type="protein sequence ID" value="QFG68695.1"/>
    <property type="molecule type" value="Genomic_DNA"/>
</dbReference>
<dbReference type="AlphaFoldDB" id="A0A5J6V4J1"/>
<reference evidence="1 2" key="1">
    <citation type="submission" date="2019-09" db="EMBL/GenBank/DDBJ databases">
        <title>Serinicoccus pratensis sp. nov., isolated from meadow soil.</title>
        <authorList>
            <person name="Zhang W."/>
        </authorList>
    </citation>
    <scope>NUCLEOTIDE SEQUENCE [LARGE SCALE GENOMIC DNA]</scope>
    <source>
        <strain evidence="1 2">W204</strain>
    </source>
</reference>
<keyword evidence="2" id="KW-1185">Reference proteome</keyword>
<dbReference type="Proteomes" id="UP000326546">
    <property type="component" value="Chromosome"/>
</dbReference>
<evidence type="ECO:0000313" key="1">
    <source>
        <dbReference type="EMBL" id="QFG68695.1"/>
    </source>
</evidence>
<dbReference type="RefSeq" id="WP_158061081.1">
    <property type="nucleotide sequence ID" value="NZ_CP044427.1"/>
</dbReference>
<organism evidence="1 2">
    <name type="scientific">Ornithinimicrobium pratense</name>
    <dbReference type="NCBI Taxonomy" id="2593973"/>
    <lineage>
        <taxon>Bacteria</taxon>
        <taxon>Bacillati</taxon>
        <taxon>Actinomycetota</taxon>
        <taxon>Actinomycetes</taxon>
        <taxon>Micrococcales</taxon>
        <taxon>Ornithinimicrobiaceae</taxon>
        <taxon>Ornithinimicrobium</taxon>
    </lineage>
</organism>
<dbReference type="KEGG" id="serw:FY030_08185"/>
<protein>
    <submittedName>
        <fullName evidence="1">Uncharacterized protein</fullName>
    </submittedName>
</protein>
<evidence type="ECO:0000313" key="2">
    <source>
        <dbReference type="Proteomes" id="UP000326546"/>
    </source>
</evidence>
<accession>A0A5J6V4J1</accession>
<sequence>MEQAQARLRSAIVEARRAMRGNPRIRLRRDKTTRQLDRAEALSRCAATLMAVGVVLGQSAPALSEEGIVLRRRSATALDQAADVFTQPGAARAEPEVVQRSRHSLQRVLEQSQSMPSSDGLDEILFGALALAIRECLRTFAREVAEIVVPEADESA</sequence>
<gene>
    <name evidence="1" type="ORF">FY030_08185</name>
</gene>